<sequence length="304" mass="33910">MFANQKDLRIQFVIHFVCVFSPLTVSFIFIGSPADVAGLKPGYTVTAINGLPVEGDYLAKANMLIREAAVVGELDLSIRPCTTVLTFCHNLKNLRTAEMNKLNYGQDKLNCNLQKDSEAQVSLRQLPYVRSLGSSSSADYRVVSMHEQKVPGKISDFVPEYEREAEHSNIYSHWMVREAERKRLSEQLSTMRLSDAYNDFKGGNGRSENGFTKSESQDEELISVSAKHRCSHCGEELGRGCAMSIESLALFYHLQCFKCHVCGVSLGDGAAGADVRVRSNKLHCQSCYSNDEGIRMLVQYARNN</sequence>
<dbReference type="InterPro" id="IPR036034">
    <property type="entry name" value="PDZ_sf"/>
</dbReference>
<dbReference type="GO" id="GO:0046872">
    <property type="term" value="F:metal ion binding"/>
    <property type="evidence" value="ECO:0007669"/>
    <property type="project" value="UniProtKB-KW"/>
</dbReference>
<keyword evidence="8" id="KW-1185">Reference proteome</keyword>
<evidence type="ECO:0000313" key="8">
    <source>
        <dbReference type="Proteomes" id="UP000030665"/>
    </source>
</evidence>
<keyword evidence="5" id="KW-0812">Transmembrane</keyword>
<keyword evidence="2 4" id="KW-0862">Zinc</keyword>
<organism evidence="7 8">
    <name type="scientific">Trichuris trichiura</name>
    <name type="common">Whipworm</name>
    <name type="synonym">Trichocephalus trichiurus</name>
    <dbReference type="NCBI Taxonomy" id="36087"/>
    <lineage>
        <taxon>Eukaryota</taxon>
        <taxon>Metazoa</taxon>
        <taxon>Ecdysozoa</taxon>
        <taxon>Nematoda</taxon>
        <taxon>Enoplea</taxon>
        <taxon>Dorylaimia</taxon>
        <taxon>Trichinellida</taxon>
        <taxon>Trichuridae</taxon>
        <taxon>Trichuris</taxon>
    </lineage>
</organism>
<protein>
    <submittedName>
        <fullName evidence="7">LIM domain containing protein</fullName>
    </submittedName>
</protein>
<evidence type="ECO:0000256" key="3">
    <source>
        <dbReference type="ARBA" id="ARBA00023038"/>
    </source>
</evidence>
<evidence type="ECO:0000256" key="1">
    <source>
        <dbReference type="ARBA" id="ARBA00022723"/>
    </source>
</evidence>
<keyword evidence="1 4" id="KW-0479">Metal-binding</keyword>
<dbReference type="PROSITE" id="PS00478">
    <property type="entry name" value="LIM_DOMAIN_1"/>
    <property type="match status" value="1"/>
</dbReference>
<accession>A0A077YYZ4</accession>
<keyword evidence="5" id="KW-0472">Membrane</keyword>
<dbReference type="Proteomes" id="UP000030665">
    <property type="component" value="Unassembled WGS sequence"/>
</dbReference>
<keyword evidence="5" id="KW-1133">Transmembrane helix</keyword>
<dbReference type="InterPro" id="IPR001781">
    <property type="entry name" value="Znf_LIM"/>
</dbReference>
<dbReference type="GO" id="GO:0032034">
    <property type="term" value="F:myosin II head/neck binding"/>
    <property type="evidence" value="ECO:0007669"/>
    <property type="project" value="TreeGrafter"/>
</dbReference>
<dbReference type="PROSITE" id="PS50023">
    <property type="entry name" value="LIM_DOMAIN_2"/>
    <property type="match status" value="1"/>
</dbReference>
<dbReference type="CDD" id="cd08368">
    <property type="entry name" value="LIM"/>
    <property type="match status" value="1"/>
</dbReference>
<dbReference type="GO" id="GO:0051496">
    <property type="term" value="P:positive regulation of stress fiber assembly"/>
    <property type="evidence" value="ECO:0007669"/>
    <property type="project" value="TreeGrafter"/>
</dbReference>
<proteinExistence type="predicted"/>
<evidence type="ECO:0000256" key="5">
    <source>
        <dbReference type="SAM" id="Phobius"/>
    </source>
</evidence>
<dbReference type="GO" id="GO:0001725">
    <property type="term" value="C:stress fiber"/>
    <property type="evidence" value="ECO:0007669"/>
    <property type="project" value="TreeGrafter"/>
</dbReference>
<evidence type="ECO:0000256" key="4">
    <source>
        <dbReference type="PROSITE-ProRule" id="PRU00125"/>
    </source>
</evidence>
<dbReference type="Pfam" id="PF00412">
    <property type="entry name" value="LIM"/>
    <property type="match status" value="1"/>
</dbReference>
<dbReference type="OrthoDB" id="15627at2759"/>
<dbReference type="SUPFAM" id="SSF50156">
    <property type="entry name" value="PDZ domain-like"/>
    <property type="match status" value="1"/>
</dbReference>
<feature type="transmembrane region" description="Helical" evidence="5">
    <location>
        <begin position="12"/>
        <end position="31"/>
    </location>
</feature>
<name>A0A077YYZ4_TRITR</name>
<gene>
    <name evidence="7" type="ORF">TTRE_0000154601</name>
</gene>
<dbReference type="PANTHER" id="PTHR15551:SF3">
    <property type="entry name" value="LIM AND CALPONIN HOMOLOGY DOMAINS-CONTAINING PROTEIN 1"/>
    <property type="match status" value="1"/>
</dbReference>
<dbReference type="Gene3D" id="2.10.110.10">
    <property type="entry name" value="Cysteine Rich Protein"/>
    <property type="match status" value="1"/>
</dbReference>
<evidence type="ECO:0000259" key="6">
    <source>
        <dbReference type="PROSITE" id="PS50023"/>
    </source>
</evidence>
<dbReference type="STRING" id="36087.A0A077YYZ4"/>
<dbReference type="EMBL" id="HG805847">
    <property type="protein sequence ID" value="CDW53282.1"/>
    <property type="molecule type" value="Genomic_DNA"/>
</dbReference>
<evidence type="ECO:0000256" key="2">
    <source>
        <dbReference type="ARBA" id="ARBA00022833"/>
    </source>
</evidence>
<dbReference type="PANTHER" id="PTHR15551">
    <property type="entry name" value="LIM DOMAIN ONLY 7"/>
    <property type="match status" value="1"/>
</dbReference>
<dbReference type="Gene3D" id="2.30.42.10">
    <property type="match status" value="1"/>
</dbReference>
<reference evidence="7" key="1">
    <citation type="submission" date="2014-01" db="EMBL/GenBank/DDBJ databases">
        <authorList>
            <person name="Aslett M."/>
        </authorList>
    </citation>
    <scope>NUCLEOTIDE SEQUENCE</scope>
</reference>
<dbReference type="GO" id="GO:0051893">
    <property type="term" value="P:regulation of focal adhesion assembly"/>
    <property type="evidence" value="ECO:0007669"/>
    <property type="project" value="TreeGrafter"/>
</dbReference>
<feature type="domain" description="LIM zinc-binding" evidence="6">
    <location>
        <begin position="228"/>
        <end position="294"/>
    </location>
</feature>
<evidence type="ECO:0000313" key="7">
    <source>
        <dbReference type="EMBL" id="CDW53282.1"/>
    </source>
</evidence>
<dbReference type="SMART" id="SM00132">
    <property type="entry name" value="LIM"/>
    <property type="match status" value="1"/>
</dbReference>
<dbReference type="AlphaFoldDB" id="A0A077YYZ4"/>
<keyword evidence="3 4" id="KW-0440">LIM domain</keyword>
<reference evidence="7" key="2">
    <citation type="submission" date="2014-03" db="EMBL/GenBank/DDBJ databases">
        <title>The whipworm genome and dual-species transcriptomics of an intimate host-pathogen interaction.</title>
        <authorList>
            <person name="Foth B.J."/>
            <person name="Tsai I.J."/>
            <person name="Reid A.J."/>
            <person name="Bancroft A.J."/>
            <person name="Nichol S."/>
            <person name="Tracey A."/>
            <person name="Holroyd N."/>
            <person name="Cotton J.A."/>
            <person name="Stanley E.J."/>
            <person name="Zarowiecki M."/>
            <person name="Liu J.Z."/>
            <person name="Huckvale T."/>
            <person name="Cooper P.J."/>
            <person name="Grencis R.K."/>
            <person name="Berriman M."/>
        </authorList>
    </citation>
    <scope>NUCLEOTIDE SEQUENCE [LARGE SCALE GENOMIC DNA]</scope>
</reference>